<feature type="transmembrane region" description="Helical" evidence="1">
    <location>
        <begin position="103"/>
        <end position="131"/>
    </location>
</feature>
<keyword evidence="3" id="KW-1185">Reference proteome</keyword>
<dbReference type="RefSeq" id="WP_162362458.1">
    <property type="nucleotide sequence ID" value="NZ_CP047591.1"/>
</dbReference>
<proteinExistence type="predicted"/>
<keyword evidence="1" id="KW-0472">Membrane</keyword>
<evidence type="ECO:0000313" key="3">
    <source>
        <dbReference type="Proteomes" id="UP000463883"/>
    </source>
</evidence>
<keyword evidence="1" id="KW-1133">Transmembrane helix</keyword>
<dbReference type="EMBL" id="CP047591">
    <property type="protein sequence ID" value="QHI72691.1"/>
    <property type="molecule type" value="Genomic_DNA"/>
</dbReference>
<keyword evidence="1" id="KW-0812">Transmembrane</keyword>
<evidence type="ECO:0000256" key="1">
    <source>
        <dbReference type="SAM" id="Phobius"/>
    </source>
</evidence>
<sequence>MALIKCPECGQEISANSVSCFYCGCKIGENDLDLVQEDDCSTDEKTVPKGTRSLEYNKIGKKSIIVGCIFWIIGFFKIFIYNGGEEYSSNSINAYVGGDAYNLIINATYFAGLSVIGGTLIISGILVMIYAKLQEKSY</sequence>
<name>A0A6P1MG29_9FIRM</name>
<dbReference type="AlphaFoldDB" id="A0A6P1MG29"/>
<evidence type="ECO:0000313" key="2">
    <source>
        <dbReference type="EMBL" id="QHI72691.1"/>
    </source>
</evidence>
<dbReference type="KEGG" id="amic:Ami3637_10040"/>
<gene>
    <name evidence="2" type="ORF">Ami3637_10040</name>
</gene>
<reference evidence="2 3" key="1">
    <citation type="submission" date="2020-01" db="EMBL/GenBank/DDBJ databases">
        <title>Genomic analysis of Aminipila sp. CBA3637.</title>
        <authorList>
            <person name="Kim Y.B."/>
            <person name="Roh S.W."/>
        </authorList>
    </citation>
    <scope>NUCLEOTIDE SEQUENCE [LARGE SCALE GENOMIC DNA]</scope>
    <source>
        <strain evidence="2 3">CBA3637</strain>
    </source>
</reference>
<accession>A0A6P1MG29</accession>
<protein>
    <recommendedName>
        <fullName evidence="4">Zinc ribbon domain-containing protein</fullName>
    </recommendedName>
</protein>
<organism evidence="2 3">
    <name type="scientific">Aminipila terrae</name>
    <dbReference type="NCBI Taxonomy" id="2697030"/>
    <lineage>
        <taxon>Bacteria</taxon>
        <taxon>Bacillati</taxon>
        <taxon>Bacillota</taxon>
        <taxon>Clostridia</taxon>
        <taxon>Peptostreptococcales</taxon>
        <taxon>Anaerovoracaceae</taxon>
        <taxon>Aminipila</taxon>
    </lineage>
</organism>
<dbReference type="Proteomes" id="UP000463883">
    <property type="component" value="Chromosome"/>
</dbReference>
<evidence type="ECO:0008006" key="4">
    <source>
        <dbReference type="Google" id="ProtNLM"/>
    </source>
</evidence>
<feature type="transmembrane region" description="Helical" evidence="1">
    <location>
        <begin position="64"/>
        <end position="83"/>
    </location>
</feature>